<proteinExistence type="predicted"/>
<protein>
    <recommendedName>
        <fullName evidence="5">Cell envelope biogenesis protein TolA</fullName>
    </recommendedName>
</protein>
<dbReference type="PANTHER" id="PTHR48148:SF3">
    <property type="entry name" value="KERATINOCYTE PROLINE-RICH PROTEIN"/>
    <property type="match status" value="1"/>
</dbReference>
<sequence length="371" mass="38030">MERAEKVGLGVAGAGHVILFGLLSVGFLSTPNPEKLKQQPIDVSLVKDVGLEATAPQAVEQPAQSIAPETGEPDDAAPPAPAEPAPEPAPAPPQPRPEPKPAPPEPAPKPAPPKPAPPKPAPKPEPKVEPKPKPAPPKPQPAPKPVEKPKPPPKPRPDPAAERAAAQKAAAAAADAAAKRAAAAAEAKAAAAAKAQAAADARAKAAADAKAKAAAAAKARGTGSDSQSTATRPRGGRLGDDFLKGLTSEPSTSRSQTPRAAKIDASALASIVQAIARQIQPCADRQVDPGPGANEIVTTLNLRLNENGTLAATPTVVRQTGVTGENERYAQRVKDLGIAAFKGCSPLKLPPEYYDTPNGGWNNINFKWKLR</sequence>
<keyword evidence="2" id="KW-0472">Membrane</keyword>
<feature type="compositionally biased region" description="Low complexity" evidence="1">
    <location>
        <begin position="162"/>
        <end position="200"/>
    </location>
</feature>
<evidence type="ECO:0000256" key="1">
    <source>
        <dbReference type="SAM" id="MobiDB-lite"/>
    </source>
</evidence>
<dbReference type="EMBL" id="NBBJ01000004">
    <property type="protein sequence ID" value="OWK29040.1"/>
    <property type="molecule type" value="Genomic_DNA"/>
</dbReference>
<keyword evidence="2" id="KW-0812">Transmembrane</keyword>
<evidence type="ECO:0000313" key="4">
    <source>
        <dbReference type="Proteomes" id="UP000197783"/>
    </source>
</evidence>
<comment type="caution">
    <text evidence="3">The sequence shown here is derived from an EMBL/GenBank/DDBJ whole genome shotgun (WGS) entry which is preliminary data.</text>
</comment>
<feature type="compositionally biased region" description="Pro residues" evidence="1">
    <location>
        <begin position="133"/>
        <end position="144"/>
    </location>
</feature>
<dbReference type="PANTHER" id="PTHR48148">
    <property type="entry name" value="KERATINOCYTE PROLINE-RICH PROTEIN"/>
    <property type="match status" value="1"/>
</dbReference>
<feature type="region of interest" description="Disordered" evidence="1">
    <location>
        <begin position="54"/>
        <end position="261"/>
    </location>
</feature>
<accession>A0A245ZH22</accession>
<evidence type="ECO:0008006" key="5">
    <source>
        <dbReference type="Google" id="ProtNLM"/>
    </source>
</evidence>
<reference evidence="3 4" key="1">
    <citation type="submission" date="2017-03" db="EMBL/GenBank/DDBJ databases">
        <title>Genome sequence of Sphingomonas mucosissima DSM 17494.</title>
        <authorList>
            <person name="Poehlein A."/>
            <person name="Wuebbeler J.H."/>
            <person name="Steinbuechel A."/>
            <person name="Daniel R."/>
        </authorList>
    </citation>
    <scope>NUCLEOTIDE SEQUENCE [LARGE SCALE GENOMIC DNA]</scope>
    <source>
        <strain evidence="3 4">DSM 17494</strain>
    </source>
</reference>
<dbReference type="Proteomes" id="UP000197783">
    <property type="component" value="Unassembled WGS sequence"/>
</dbReference>
<name>A0A245ZH22_9SPHN</name>
<feature type="compositionally biased region" description="Basic and acidic residues" evidence="1">
    <location>
        <begin position="201"/>
        <end position="211"/>
    </location>
</feature>
<dbReference type="OrthoDB" id="7161229at2"/>
<keyword evidence="4" id="KW-1185">Reference proteome</keyword>
<feature type="compositionally biased region" description="Basic and acidic residues" evidence="1">
    <location>
        <begin position="122"/>
        <end position="132"/>
    </location>
</feature>
<gene>
    <name evidence="3" type="ORF">SPMU_25670</name>
</gene>
<dbReference type="RefSeq" id="WP_088334254.1">
    <property type="nucleotide sequence ID" value="NZ_NBBJ01000004.1"/>
</dbReference>
<feature type="compositionally biased region" description="Basic and acidic residues" evidence="1">
    <location>
        <begin position="145"/>
        <end position="161"/>
    </location>
</feature>
<keyword evidence="2" id="KW-1133">Transmembrane helix</keyword>
<feature type="compositionally biased region" description="Polar residues" evidence="1">
    <location>
        <begin position="248"/>
        <end position="258"/>
    </location>
</feature>
<evidence type="ECO:0000256" key="2">
    <source>
        <dbReference type="SAM" id="Phobius"/>
    </source>
</evidence>
<organism evidence="3 4">
    <name type="scientific">Sphingomonas mucosissima</name>
    <dbReference type="NCBI Taxonomy" id="370959"/>
    <lineage>
        <taxon>Bacteria</taxon>
        <taxon>Pseudomonadati</taxon>
        <taxon>Pseudomonadota</taxon>
        <taxon>Alphaproteobacteria</taxon>
        <taxon>Sphingomonadales</taxon>
        <taxon>Sphingomonadaceae</taxon>
        <taxon>Sphingomonas</taxon>
    </lineage>
</organism>
<feature type="transmembrane region" description="Helical" evidence="2">
    <location>
        <begin position="7"/>
        <end position="28"/>
    </location>
</feature>
<dbReference type="AlphaFoldDB" id="A0A245ZH22"/>
<evidence type="ECO:0000313" key="3">
    <source>
        <dbReference type="EMBL" id="OWK29040.1"/>
    </source>
</evidence>
<feature type="compositionally biased region" description="Pro residues" evidence="1">
    <location>
        <begin position="76"/>
        <end position="121"/>
    </location>
</feature>
<dbReference type="PRINTS" id="PR01217">
    <property type="entry name" value="PRICHEXTENSN"/>
</dbReference>